<keyword evidence="2" id="KW-1185">Reference proteome</keyword>
<evidence type="ECO:0000313" key="1">
    <source>
        <dbReference type="EMBL" id="MBM6774550.1"/>
    </source>
</evidence>
<comment type="caution">
    <text evidence="1">The sequence shown here is derived from an EMBL/GenBank/DDBJ whole genome shotgun (WGS) entry which is preliminary data.</text>
</comment>
<sequence>MERYPERLYVRLAREDKERAQEVAVAMGLNLSDLVRLMVRLAAADPGLAARAASEGGPIVLDTATCLRIARELRRWGYHYNQGVHALNSVAFHLRHGSRDYGDMTEALRDARAELSAVNGAAGGLCREMASLTGRAALFL</sequence>
<proteinExistence type="predicted"/>
<dbReference type="EMBL" id="JACSNQ010000004">
    <property type="protein sequence ID" value="MBM6774550.1"/>
    <property type="molecule type" value="Genomic_DNA"/>
</dbReference>
<accession>A0ABS2F163</accession>
<evidence type="ECO:0008006" key="3">
    <source>
        <dbReference type="Google" id="ProtNLM"/>
    </source>
</evidence>
<dbReference type="Proteomes" id="UP000712527">
    <property type="component" value="Unassembled WGS sequence"/>
</dbReference>
<name>A0ABS2F163_9ACTN</name>
<organism evidence="1 2">
    <name type="scientific">Olsenella profusa</name>
    <dbReference type="NCBI Taxonomy" id="138595"/>
    <lineage>
        <taxon>Bacteria</taxon>
        <taxon>Bacillati</taxon>
        <taxon>Actinomycetota</taxon>
        <taxon>Coriobacteriia</taxon>
        <taxon>Coriobacteriales</taxon>
        <taxon>Atopobiaceae</taxon>
        <taxon>Olsenella</taxon>
    </lineage>
</organism>
<dbReference type="InterPro" id="IPR013321">
    <property type="entry name" value="Arc_rbn_hlx_hlx"/>
</dbReference>
<dbReference type="Gene3D" id="1.10.1220.10">
    <property type="entry name" value="Met repressor-like"/>
    <property type="match status" value="1"/>
</dbReference>
<dbReference type="RefSeq" id="WP_204792911.1">
    <property type="nucleotide sequence ID" value="NZ_JACSNQ010000004.1"/>
</dbReference>
<gene>
    <name evidence="1" type="ORF">H9X80_03185</name>
</gene>
<reference evidence="1 2" key="1">
    <citation type="journal article" date="2021" name="Sci. Rep.">
        <title>The distribution of antibiotic resistance genes in chicken gut microbiota commensals.</title>
        <authorList>
            <person name="Juricova H."/>
            <person name="Matiasovicova J."/>
            <person name="Kubasova T."/>
            <person name="Cejkova D."/>
            <person name="Rychlik I."/>
        </authorList>
    </citation>
    <scope>NUCLEOTIDE SEQUENCE [LARGE SCALE GENOMIC DNA]</scope>
    <source>
        <strain evidence="1 2">An794</strain>
    </source>
</reference>
<evidence type="ECO:0000313" key="2">
    <source>
        <dbReference type="Proteomes" id="UP000712527"/>
    </source>
</evidence>
<protein>
    <recommendedName>
        <fullName evidence="3">CopG family transcriptional regulator</fullName>
    </recommendedName>
</protein>